<dbReference type="RefSeq" id="WP_136496472.1">
    <property type="nucleotide sequence ID" value="NZ_CP046052.1"/>
</dbReference>
<dbReference type="Proteomes" id="UP000309061">
    <property type="component" value="Chromosome"/>
</dbReference>
<dbReference type="EMBL" id="CP046052">
    <property type="protein sequence ID" value="QGM46218.1"/>
    <property type="molecule type" value="Genomic_DNA"/>
</dbReference>
<sequence>MSTGIGLAIGIGLSALLAPVAAIGAAVEKLRAAIEHGKAGRGNDFLEHLDAALAFVQDAGSFKRGLKASEALVFIEAAIAHGAREDFVAAAEHAESALALLEKTVPHPCLPQ</sequence>
<evidence type="ECO:0000313" key="1">
    <source>
        <dbReference type="EMBL" id="QGM46218.1"/>
    </source>
</evidence>
<dbReference type="AlphaFoldDB" id="A0A6B8KI78"/>
<name>A0A6B8KI78_9HYPH</name>
<dbReference type="GO" id="GO:0046872">
    <property type="term" value="F:metal ion binding"/>
    <property type="evidence" value="ECO:0007669"/>
    <property type="project" value="InterPro"/>
</dbReference>
<evidence type="ECO:0000313" key="2">
    <source>
        <dbReference type="Proteomes" id="UP000309061"/>
    </source>
</evidence>
<proteinExistence type="predicted"/>
<dbReference type="Gene3D" id="1.20.120.660">
    <property type="entry name" value="IL-4 antagonist (De novo design) like domain"/>
    <property type="match status" value="1"/>
</dbReference>
<dbReference type="Pfam" id="PF16785">
    <property type="entry name" value="SMBP"/>
    <property type="match status" value="1"/>
</dbReference>
<dbReference type="KEGG" id="mhey:H2LOC_011215"/>
<protein>
    <submittedName>
        <fullName evidence="1">Uncharacterized protein</fullName>
    </submittedName>
</protein>
<dbReference type="InterPro" id="IPR031877">
    <property type="entry name" value="SmbP"/>
</dbReference>
<organism evidence="1 2">
    <name type="scientific">Methylocystis heyeri</name>
    <dbReference type="NCBI Taxonomy" id="391905"/>
    <lineage>
        <taxon>Bacteria</taxon>
        <taxon>Pseudomonadati</taxon>
        <taxon>Pseudomonadota</taxon>
        <taxon>Alphaproteobacteria</taxon>
        <taxon>Hyphomicrobiales</taxon>
        <taxon>Methylocystaceae</taxon>
        <taxon>Methylocystis</taxon>
    </lineage>
</organism>
<gene>
    <name evidence="1" type="ORF">H2LOC_011215</name>
</gene>
<reference evidence="1 2" key="1">
    <citation type="submission" date="2019-11" db="EMBL/GenBank/DDBJ databases">
        <title>The genome sequence of Methylocystis heyeri.</title>
        <authorList>
            <person name="Oshkin I.Y."/>
            <person name="Miroshnikov K."/>
            <person name="Dedysh S.N."/>
        </authorList>
    </citation>
    <scope>NUCLEOTIDE SEQUENCE [LARGE SCALE GENOMIC DNA]</scope>
    <source>
        <strain evidence="1 2">H2</strain>
    </source>
</reference>
<keyword evidence="2" id="KW-1185">Reference proteome</keyword>
<accession>A0A6B8KI78</accession>